<dbReference type="Proteomes" id="UP000321947">
    <property type="component" value="Unassembled WGS sequence"/>
</dbReference>
<sequence length="192" mass="22381">MSGKLQWKGMKADIKKHVEQCDTYQRNKTKATRPAGLLQPIPLLERILEDWSMDFTGDWQWLGELIEVQPTILKQMGKLKGSSCLETYLRCFCNEQSSRWHKFTPWAELWYNTTIHASTKTTPFQLVFGRPPPPLISYGDRKSSNNEVELMLKERDLAINALKENLSVAQNRMMKMADLKRREMKFKVGETL</sequence>
<reference evidence="5 6" key="1">
    <citation type="submission" date="2019-08" db="EMBL/GenBank/DDBJ databases">
        <title>Draft genome sequences of two oriental melons (Cucumis melo L. var makuwa).</title>
        <authorList>
            <person name="Kwon S.-Y."/>
        </authorList>
    </citation>
    <scope>NUCLEOTIDE SEQUENCE [LARGE SCALE GENOMIC DNA]</scope>
    <source>
        <strain evidence="6">cv. Chang Bougi</strain>
        <strain evidence="5">cv. SW 3</strain>
        <tissue evidence="3">Leaf</tissue>
    </source>
</reference>
<dbReference type="AlphaFoldDB" id="A0A5A7T6L2"/>
<name>A0A5A7T6L2_CUCMM</name>
<dbReference type="EMBL" id="SSTD01009720">
    <property type="protein sequence ID" value="TYK13875.1"/>
    <property type="molecule type" value="Genomic_DNA"/>
</dbReference>
<feature type="coiled-coil region" evidence="1">
    <location>
        <begin position="152"/>
        <end position="179"/>
    </location>
</feature>
<dbReference type="Pfam" id="PF17921">
    <property type="entry name" value="Integrase_H2C2"/>
    <property type="match status" value="1"/>
</dbReference>
<evidence type="ECO:0000313" key="4">
    <source>
        <dbReference type="EMBL" id="TYK13875.1"/>
    </source>
</evidence>
<dbReference type="PANTHER" id="PTHR47266">
    <property type="entry name" value="ENDONUCLEASE-RELATED"/>
    <property type="match status" value="1"/>
</dbReference>
<feature type="domain" description="Integrase zinc-binding" evidence="2">
    <location>
        <begin position="6"/>
        <end position="29"/>
    </location>
</feature>
<evidence type="ECO:0000313" key="5">
    <source>
        <dbReference type="Proteomes" id="UP000321393"/>
    </source>
</evidence>
<dbReference type="OrthoDB" id="413122at2759"/>
<dbReference type="GO" id="GO:0003676">
    <property type="term" value="F:nucleic acid binding"/>
    <property type="evidence" value="ECO:0007669"/>
    <property type="project" value="InterPro"/>
</dbReference>
<dbReference type="Proteomes" id="UP000321393">
    <property type="component" value="Unassembled WGS sequence"/>
</dbReference>
<dbReference type="SUPFAM" id="SSF53098">
    <property type="entry name" value="Ribonuclease H-like"/>
    <property type="match status" value="1"/>
</dbReference>
<dbReference type="InterPro" id="IPR041588">
    <property type="entry name" value="Integrase_H2C2"/>
</dbReference>
<organism evidence="3 5">
    <name type="scientific">Cucumis melo var. makuwa</name>
    <name type="common">Oriental melon</name>
    <dbReference type="NCBI Taxonomy" id="1194695"/>
    <lineage>
        <taxon>Eukaryota</taxon>
        <taxon>Viridiplantae</taxon>
        <taxon>Streptophyta</taxon>
        <taxon>Embryophyta</taxon>
        <taxon>Tracheophyta</taxon>
        <taxon>Spermatophyta</taxon>
        <taxon>Magnoliopsida</taxon>
        <taxon>eudicotyledons</taxon>
        <taxon>Gunneridae</taxon>
        <taxon>Pentapetalae</taxon>
        <taxon>rosids</taxon>
        <taxon>fabids</taxon>
        <taxon>Cucurbitales</taxon>
        <taxon>Cucurbitaceae</taxon>
        <taxon>Benincaseae</taxon>
        <taxon>Cucumis</taxon>
    </lineage>
</organism>
<evidence type="ECO:0000313" key="3">
    <source>
        <dbReference type="EMBL" id="KAA0037197.1"/>
    </source>
</evidence>
<dbReference type="InterPro" id="IPR036397">
    <property type="entry name" value="RNaseH_sf"/>
</dbReference>
<evidence type="ECO:0000313" key="6">
    <source>
        <dbReference type="Proteomes" id="UP000321947"/>
    </source>
</evidence>
<evidence type="ECO:0000256" key="1">
    <source>
        <dbReference type="SAM" id="Coils"/>
    </source>
</evidence>
<gene>
    <name evidence="4" type="ORF">E5676_scaffold832G00620</name>
    <name evidence="3" type="ORF">E6C27_scaffold379G001100</name>
</gene>
<dbReference type="EMBL" id="SSTE01019034">
    <property type="protein sequence ID" value="KAA0037197.1"/>
    <property type="molecule type" value="Genomic_DNA"/>
</dbReference>
<dbReference type="Gene3D" id="3.30.420.10">
    <property type="entry name" value="Ribonuclease H-like superfamily/Ribonuclease H"/>
    <property type="match status" value="1"/>
</dbReference>
<proteinExistence type="predicted"/>
<keyword evidence="1" id="KW-0175">Coiled coil</keyword>
<dbReference type="InterPro" id="IPR012337">
    <property type="entry name" value="RNaseH-like_sf"/>
</dbReference>
<accession>A0A5A7T6L2</accession>
<evidence type="ECO:0000259" key="2">
    <source>
        <dbReference type="Pfam" id="PF17921"/>
    </source>
</evidence>
<protein>
    <submittedName>
        <fullName evidence="3">Ty3-gypsy retrotransposon protein</fullName>
    </submittedName>
</protein>
<dbReference type="InterPro" id="IPR052160">
    <property type="entry name" value="Gypsy_RT_Integrase-like"/>
</dbReference>
<comment type="caution">
    <text evidence="3">The sequence shown here is derived from an EMBL/GenBank/DDBJ whole genome shotgun (WGS) entry which is preliminary data.</text>
</comment>